<reference evidence="1 2" key="1">
    <citation type="submission" date="2024-03" db="EMBL/GenBank/DDBJ databases">
        <title>Mouse gut bacterial collection (mGBC) of GemPharmatech.</title>
        <authorList>
            <person name="He Y."/>
            <person name="Dong L."/>
            <person name="Wu D."/>
            <person name="Gao X."/>
            <person name="Lin Z."/>
        </authorList>
    </citation>
    <scope>NUCLEOTIDE SEQUENCE [LARGE SCALE GENOMIC DNA]</scope>
    <source>
        <strain evidence="1 2">20-218</strain>
    </source>
</reference>
<dbReference type="EMBL" id="JBCLSQ010000006">
    <property type="protein sequence ID" value="MEY8537532.1"/>
    <property type="molecule type" value="Genomic_DNA"/>
</dbReference>
<dbReference type="Proteomes" id="UP001565242">
    <property type="component" value="Unassembled WGS sequence"/>
</dbReference>
<dbReference type="SUPFAM" id="SSF48208">
    <property type="entry name" value="Six-hairpin glycosidases"/>
    <property type="match status" value="1"/>
</dbReference>
<dbReference type="Pfam" id="PF06824">
    <property type="entry name" value="Glyco_hydro_125"/>
    <property type="match status" value="1"/>
</dbReference>
<organism evidence="1 2">
    <name type="scientific">Lactococcus muris</name>
    <dbReference type="NCBI Taxonomy" id="2941330"/>
    <lineage>
        <taxon>Bacteria</taxon>
        <taxon>Bacillati</taxon>
        <taxon>Bacillota</taxon>
        <taxon>Bacilli</taxon>
        <taxon>Lactobacillales</taxon>
        <taxon>Streptococcaceae</taxon>
        <taxon>Lactococcus</taxon>
    </lineage>
</organism>
<dbReference type="InterPro" id="IPR012341">
    <property type="entry name" value="6hp_glycosidase-like_sf"/>
</dbReference>
<protein>
    <submittedName>
        <fullName evidence="1">Glycoside hydrolase family 125 protein</fullName>
    </submittedName>
</protein>
<comment type="caution">
    <text evidence="1">The sequence shown here is derived from an EMBL/GenBank/DDBJ whole genome shotgun (WGS) entry which is preliminary data.</text>
</comment>
<accession>A0ABV4D713</accession>
<name>A0ABV4D713_9LACT</name>
<evidence type="ECO:0000313" key="1">
    <source>
        <dbReference type="EMBL" id="MEY8537532.1"/>
    </source>
</evidence>
<dbReference type="RefSeq" id="WP_369917888.1">
    <property type="nucleotide sequence ID" value="NZ_JBCLSQ010000006.1"/>
</dbReference>
<dbReference type="InterPro" id="IPR008928">
    <property type="entry name" value="6-hairpin_glycosidase_sf"/>
</dbReference>
<evidence type="ECO:0000313" key="2">
    <source>
        <dbReference type="Proteomes" id="UP001565242"/>
    </source>
</evidence>
<proteinExistence type="predicted"/>
<gene>
    <name evidence="1" type="ORF">AALM99_03585</name>
</gene>
<keyword evidence="1" id="KW-0378">Hydrolase</keyword>
<dbReference type="Gene3D" id="1.50.10.10">
    <property type="match status" value="1"/>
</dbReference>
<dbReference type="InterPro" id="IPR008313">
    <property type="entry name" value="GH125"/>
</dbReference>
<keyword evidence="2" id="KW-1185">Reference proteome</keyword>
<dbReference type="GO" id="GO:0016787">
    <property type="term" value="F:hydrolase activity"/>
    <property type="evidence" value="ECO:0007669"/>
    <property type="project" value="UniProtKB-KW"/>
</dbReference>
<sequence length="267" mass="31506">MHTIRLSMESRKSIFRIETLSEEINPEWAIVFRNCFKDPLVDYLENKEKNRACQLLQGSSTKWLQRSAMQASLYLPLASNDEMIREMIAHVLKQHFEFVNTSYSSAIPYGNEKSNVELYRLSYPLQLAYLFYLRTEDISQFSLLFTSASSRILALWEKELMGSGKKVILEKEFLIEVIQYLEEIFRNITRHAALEEQALTLKKRLVRHAEFASQEEHALFRKGLLVETYREKEKILNLLLGKIKETQYRDTVIDLLFCQLLLNYFKV</sequence>
<dbReference type="SMART" id="SM01149">
    <property type="entry name" value="DUF1237"/>
    <property type="match status" value="1"/>
</dbReference>